<dbReference type="Proteomes" id="UP001295469">
    <property type="component" value="Chromosome C03"/>
</dbReference>
<accession>A0A816IBX7</accession>
<proteinExistence type="predicted"/>
<name>A0A816IBX7_BRANA</name>
<organism evidence="1">
    <name type="scientific">Brassica napus</name>
    <name type="common">Rape</name>
    <dbReference type="NCBI Taxonomy" id="3708"/>
    <lineage>
        <taxon>Eukaryota</taxon>
        <taxon>Viridiplantae</taxon>
        <taxon>Streptophyta</taxon>
        <taxon>Embryophyta</taxon>
        <taxon>Tracheophyta</taxon>
        <taxon>Spermatophyta</taxon>
        <taxon>Magnoliopsida</taxon>
        <taxon>eudicotyledons</taxon>
        <taxon>Gunneridae</taxon>
        <taxon>Pentapetalae</taxon>
        <taxon>rosids</taxon>
        <taxon>malvids</taxon>
        <taxon>Brassicales</taxon>
        <taxon>Brassicaceae</taxon>
        <taxon>Brassiceae</taxon>
        <taxon>Brassica</taxon>
    </lineage>
</organism>
<sequence length="117" mass="13450">MSEHNTFLYLFSNSNLLSFYLNFKTIRLLIFISLLKSRISHNNTIYISRSLLLLLKKIFLETSTNRSEVGQVIRHFLLGLSAHLVTIGSRSPSLSFQGTKTSFKYFSISFTPVSFTF</sequence>
<reference evidence="1" key="1">
    <citation type="submission" date="2021-01" db="EMBL/GenBank/DDBJ databases">
        <authorList>
            <consortium name="Genoscope - CEA"/>
            <person name="William W."/>
        </authorList>
    </citation>
    <scope>NUCLEOTIDE SEQUENCE</scope>
</reference>
<dbReference type="AlphaFoldDB" id="A0A816IBX7"/>
<dbReference type="EMBL" id="HG994367">
    <property type="protein sequence ID" value="CAF1704809.1"/>
    <property type="molecule type" value="Genomic_DNA"/>
</dbReference>
<evidence type="ECO:0000313" key="1">
    <source>
        <dbReference type="EMBL" id="CAF1704809.1"/>
    </source>
</evidence>
<gene>
    <name evidence="1" type="ORF">DARMORV10_C03P48640.1</name>
</gene>
<protein>
    <submittedName>
        <fullName evidence="1">(rape) hypothetical protein</fullName>
    </submittedName>
</protein>